<feature type="coiled-coil region" evidence="1">
    <location>
        <begin position="70"/>
        <end position="97"/>
    </location>
</feature>
<name>A0ABX1D102_9FLAO</name>
<gene>
    <name evidence="2" type="ORF">HC175_14725</name>
</gene>
<dbReference type="Gene3D" id="1.10.1660.10">
    <property type="match status" value="1"/>
</dbReference>
<dbReference type="Pfam" id="PF13591">
    <property type="entry name" value="MerR_2"/>
    <property type="match status" value="1"/>
</dbReference>
<protein>
    <submittedName>
        <fullName evidence="2">MerR family transcriptional regulator</fullName>
    </submittedName>
</protein>
<reference evidence="2 3" key="1">
    <citation type="submission" date="2020-03" db="EMBL/GenBank/DDBJ databases">
        <title>Salinimicrobium sp. nov, isolated from SCS.</title>
        <authorList>
            <person name="Cao W.R."/>
        </authorList>
    </citation>
    <scope>NUCLEOTIDE SEQUENCE [LARGE SCALE GENOMIC DNA]</scope>
    <source>
        <strain evidence="3">J15B91</strain>
    </source>
</reference>
<keyword evidence="1" id="KW-0175">Coiled coil</keyword>
<proteinExistence type="predicted"/>
<dbReference type="Proteomes" id="UP000703674">
    <property type="component" value="Unassembled WGS sequence"/>
</dbReference>
<sequence length="101" mass="12237">MDERYVSIVEFCNCHRVEYSFIHSLNEYGLIETVVIEDNEYIEQERLRDLERLMRLHFDLEINMQGLDAINNLLQKVSGLQQEIRALENRLKRYEDQNFNL</sequence>
<dbReference type="EMBL" id="JAAVJR010000013">
    <property type="protein sequence ID" value="NJW54170.1"/>
    <property type="molecule type" value="Genomic_DNA"/>
</dbReference>
<evidence type="ECO:0000313" key="2">
    <source>
        <dbReference type="EMBL" id="NJW54170.1"/>
    </source>
</evidence>
<organism evidence="2 3">
    <name type="scientific">Salinimicrobium oceani</name>
    <dbReference type="NCBI Taxonomy" id="2722702"/>
    <lineage>
        <taxon>Bacteria</taxon>
        <taxon>Pseudomonadati</taxon>
        <taxon>Bacteroidota</taxon>
        <taxon>Flavobacteriia</taxon>
        <taxon>Flavobacteriales</taxon>
        <taxon>Flavobacteriaceae</taxon>
        <taxon>Salinimicrobium</taxon>
    </lineage>
</organism>
<evidence type="ECO:0000256" key="1">
    <source>
        <dbReference type="SAM" id="Coils"/>
    </source>
</evidence>
<comment type="caution">
    <text evidence="2">The sequence shown here is derived from an EMBL/GenBank/DDBJ whole genome shotgun (WGS) entry which is preliminary data.</text>
</comment>
<evidence type="ECO:0000313" key="3">
    <source>
        <dbReference type="Proteomes" id="UP000703674"/>
    </source>
</evidence>
<accession>A0ABX1D102</accession>
<keyword evidence="3" id="KW-1185">Reference proteome</keyword>
<dbReference type="RefSeq" id="WP_168139258.1">
    <property type="nucleotide sequence ID" value="NZ_JAAVJR010000013.1"/>
</dbReference>